<keyword evidence="5" id="KW-0274">FAD</keyword>
<comment type="pathway">
    <text evidence="1 5">Amino-acid degradation; L-proline degradation into L-glutamate; L-glutamate from L-proline: step 2/2.</text>
</comment>
<dbReference type="PANTHER" id="PTHR42862">
    <property type="entry name" value="DELTA-1-PYRROLINE-5-CARBOXYLATE DEHYDROGENASE 1, ISOFORM A-RELATED"/>
    <property type="match status" value="1"/>
</dbReference>
<keyword evidence="5" id="KW-0678">Repressor</keyword>
<comment type="function">
    <text evidence="5">Oxidizes proline to glutamate for use as a carbon and nitrogen source.</text>
</comment>
<feature type="domain" description="Aldehyde dehydrogenase" evidence="7">
    <location>
        <begin position="552"/>
        <end position="995"/>
    </location>
</feature>
<keyword evidence="5" id="KW-0238">DNA-binding</keyword>
<dbReference type="InterPro" id="IPR029041">
    <property type="entry name" value="FAD-linked_oxidoreductase-like"/>
</dbReference>
<accession>A0ABY5GPV7</accession>
<keyword evidence="5" id="KW-0805">Transcription regulation</keyword>
<dbReference type="NCBIfam" id="TIGR01238">
    <property type="entry name" value="D1pyr5carbox3"/>
    <property type="match status" value="1"/>
</dbReference>
<dbReference type="InterPro" id="IPR015590">
    <property type="entry name" value="Aldehyde_DH_dom"/>
</dbReference>
<dbReference type="InterPro" id="IPR002872">
    <property type="entry name" value="Proline_DH_dom"/>
</dbReference>
<dbReference type="InterPro" id="IPR024089">
    <property type="entry name" value="PRODH_PutA_dom_I/II"/>
</dbReference>
<dbReference type="SUPFAM" id="SSF53720">
    <property type="entry name" value="ALDH-like"/>
    <property type="match status" value="1"/>
</dbReference>
<evidence type="ECO:0000313" key="11">
    <source>
        <dbReference type="Proteomes" id="UP001059950"/>
    </source>
</evidence>
<evidence type="ECO:0000256" key="6">
    <source>
        <dbReference type="SAM" id="MobiDB-lite"/>
    </source>
</evidence>
<feature type="region of interest" description="Disordered" evidence="6">
    <location>
        <begin position="967"/>
        <end position="988"/>
    </location>
</feature>
<dbReference type="InterPro" id="IPR016163">
    <property type="entry name" value="Ald_DH_C"/>
</dbReference>
<dbReference type="InterPro" id="IPR025703">
    <property type="entry name" value="Bifunct_PutA"/>
</dbReference>
<dbReference type="SUPFAM" id="SSF51730">
    <property type="entry name" value="FAD-linked oxidoreductase"/>
    <property type="match status" value="1"/>
</dbReference>
<sequence length="1007" mass="112048">MFPLSLYFTDQHVKWNAAQLWNNIPAYYCANEEAVVSQLSDLIPDNEQHTLRKLTPVGEQPEDPFCTVPLSSDLRLNNEQQIALISLAETLLHLPDEQCISAFIEEKLTSTHGQSFFELNSTAIQHTATWKQAVRLQQIPAETEARSLFSQLVQQLDYPLIRTTVSDTVAALRQQLIFSPDIRQGLMQIRNHPDNQAYTINILGESAVTDESARHYLSLCVEALKAIAAEDFTDRPIPSLSIKLSALHPRLEPLKSNQVIEEVTQRMLYLLILARSENIAITLEAEESSRQELMLQIFENLLRSELCRGWGGLGVTLQAYSKRALPILGWLNFLAEELQTPIPVRLVKGGYLNGEIGYAQQQGLPDYPVYTRQETTDLSYRLCVHYLLDNHRPLLRPQFASHNATTIGQILNIAEQSTKAFELHRQHSLGEKFFTLLRADNCEAVQRVYLTIGTQAQLPPHLFRRQLNSEPGFTFAPPKPDYLEASSGVYASVDEKPQGTILDSQQQRQQLLKKIDSFCNTQWLAAPLINGEPVRSRPAEITVSPFNLSLPTGELFRSSVDDVREAFTVTRTGFVGWNRVTVSRRAMIISRFADLLEQHREELIALCIRESGKTLRDAMGEIREAVALCRLYADQASSRLAPQPLVSMAGDEKVLRYDGRGIFVCISPWNFPLAIWAGQVVAALLTGNTVVAKPASSAPLIAYRATQLLLDAGVAKDAIALLPGSSDSIDEQLITDFRLSGIAFTGSNRSAGIIARLLAQRASAPVVPLITETSGLNVMITDNSALPELIVRDVIESAYNSAGQRCSALRVLYLQEETADQLESMLIGAIQTLTVGDPGKPDTDLGPVIDNHALQALHGHIEHCRIHDRLIFEGELTARHDVGYFVAPTLIRLYSIDELSEEHFGPVLHIIRYQKDNLERIMEEINRTVYGLSLSIHSQDNQTIQQICTRLRPANIAIKRSQSSPYASSQRFASTGLSGTGPKAGSPNYLSGFTQETICSSSQDYLT</sequence>
<dbReference type="Pfam" id="PF01619">
    <property type="entry name" value="Pro_dh"/>
    <property type="match status" value="1"/>
</dbReference>
<keyword evidence="5" id="KW-0285">Flavoprotein</keyword>
<comment type="catalytic activity">
    <reaction evidence="5">
        <text>L-proline + a quinone = (S)-1-pyrroline-5-carboxylate + a quinol + H(+)</text>
        <dbReference type="Rhea" id="RHEA:23784"/>
        <dbReference type="ChEBI" id="CHEBI:15378"/>
        <dbReference type="ChEBI" id="CHEBI:17388"/>
        <dbReference type="ChEBI" id="CHEBI:24646"/>
        <dbReference type="ChEBI" id="CHEBI:60039"/>
        <dbReference type="ChEBI" id="CHEBI:132124"/>
        <dbReference type="EC" id="1.5.5.2"/>
    </reaction>
</comment>
<comment type="pathway">
    <text evidence="5">Amino-acid degradation; L-proline degradation into L-glutamate; L-glutamate from L-proline: step 1/2.</text>
</comment>
<dbReference type="Pfam" id="PF14850">
    <property type="entry name" value="Pro_dh-DNA_bdg"/>
    <property type="match status" value="1"/>
</dbReference>
<evidence type="ECO:0000256" key="1">
    <source>
        <dbReference type="ARBA" id="ARBA00004786"/>
    </source>
</evidence>
<dbReference type="PROSITE" id="PS00070">
    <property type="entry name" value="ALDEHYDE_DEHYDR_CYS"/>
    <property type="match status" value="1"/>
</dbReference>
<proteinExistence type="inferred from homology"/>
<dbReference type="InterPro" id="IPR024082">
    <property type="entry name" value="PRODH_PutA_dom_II"/>
</dbReference>
<organism evidence="10 11">
    <name type="scientific">Amphritea atlantica</name>
    <dbReference type="NCBI Taxonomy" id="355243"/>
    <lineage>
        <taxon>Bacteria</taxon>
        <taxon>Pseudomonadati</taxon>
        <taxon>Pseudomonadota</taxon>
        <taxon>Gammaproteobacteria</taxon>
        <taxon>Oceanospirillales</taxon>
        <taxon>Oceanospirillaceae</taxon>
        <taxon>Amphritea</taxon>
    </lineage>
</organism>
<evidence type="ECO:0000256" key="3">
    <source>
        <dbReference type="ARBA" id="ARBA00023027"/>
    </source>
</evidence>
<keyword evidence="5" id="KW-0642">Proline metabolism</keyword>
<dbReference type="SUPFAM" id="SSF81935">
    <property type="entry name" value="N-terminal domain of bifunctional PutA protein"/>
    <property type="match status" value="1"/>
</dbReference>
<dbReference type="EC" id="1.2.1.88" evidence="5"/>
<dbReference type="Gene3D" id="3.40.309.10">
    <property type="entry name" value="Aldehyde Dehydrogenase, Chain A, domain 2"/>
    <property type="match status" value="1"/>
</dbReference>
<name>A0ABY5GPV7_9GAMM</name>
<dbReference type="PANTHER" id="PTHR42862:SF1">
    <property type="entry name" value="DELTA-1-PYRROLINE-5-CARBOXYLATE DEHYDROGENASE 2, ISOFORM A-RELATED"/>
    <property type="match status" value="1"/>
</dbReference>
<dbReference type="Gene3D" id="3.40.605.10">
    <property type="entry name" value="Aldehyde Dehydrogenase, Chain A, domain 1"/>
    <property type="match status" value="1"/>
</dbReference>
<evidence type="ECO:0000259" key="7">
    <source>
        <dbReference type="Pfam" id="PF00171"/>
    </source>
</evidence>
<evidence type="ECO:0000313" key="10">
    <source>
        <dbReference type="EMBL" id="UTW02007.1"/>
    </source>
</evidence>
<dbReference type="Proteomes" id="UP001059950">
    <property type="component" value="Chromosome"/>
</dbReference>
<evidence type="ECO:0000256" key="5">
    <source>
        <dbReference type="PIRNR" id="PIRNR000197"/>
    </source>
</evidence>
<dbReference type="EMBL" id="CP073344">
    <property type="protein sequence ID" value="UTW02007.1"/>
    <property type="molecule type" value="Genomic_DNA"/>
</dbReference>
<evidence type="ECO:0000256" key="2">
    <source>
        <dbReference type="ARBA" id="ARBA00023002"/>
    </source>
</evidence>
<evidence type="ECO:0000256" key="4">
    <source>
        <dbReference type="ARBA" id="ARBA00048142"/>
    </source>
</evidence>
<keyword evidence="2 5" id="KW-0560">Oxidoreductase</keyword>
<dbReference type="Gene3D" id="3.20.20.220">
    <property type="match status" value="1"/>
</dbReference>
<dbReference type="InterPro" id="IPR016161">
    <property type="entry name" value="Ald_DH/histidinol_DH"/>
</dbReference>
<reference evidence="10" key="1">
    <citation type="submission" date="2021-04" db="EMBL/GenBank/DDBJ databases">
        <title>Oceanospirillales bacteria with DddD are important DMSP degraders in coastal seawater.</title>
        <authorList>
            <person name="Liu J."/>
        </authorList>
    </citation>
    <scope>NUCLEOTIDE SEQUENCE</scope>
    <source>
        <strain evidence="10">GY6</strain>
    </source>
</reference>
<keyword evidence="11" id="KW-1185">Reference proteome</keyword>
<evidence type="ECO:0000259" key="9">
    <source>
        <dbReference type="Pfam" id="PF14850"/>
    </source>
</evidence>
<comment type="catalytic activity">
    <reaction evidence="4 5">
        <text>L-glutamate 5-semialdehyde + NAD(+) + H2O = L-glutamate + NADH + 2 H(+)</text>
        <dbReference type="Rhea" id="RHEA:30235"/>
        <dbReference type="ChEBI" id="CHEBI:15377"/>
        <dbReference type="ChEBI" id="CHEBI:15378"/>
        <dbReference type="ChEBI" id="CHEBI:29985"/>
        <dbReference type="ChEBI" id="CHEBI:57540"/>
        <dbReference type="ChEBI" id="CHEBI:57945"/>
        <dbReference type="ChEBI" id="CHEBI:58066"/>
        <dbReference type="EC" id="1.2.1.88"/>
    </reaction>
</comment>
<evidence type="ECO:0000259" key="8">
    <source>
        <dbReference type="Pfam" id="PF01619"/>
    </source>
</evidence>
<feature type="domain" description="Proline dehydrogenase" evidence="8">
    <location>
        <begin position="194"/>
        <end position="466"/>
    </location>
</feature>
<keyword evidence="3 5" id="KW-0520">NAD</keyword>
<dbReference type="InterPro" id="IPR016160">
    <property type="entry name" value="Ald_DH_CS_CYS"/>
</dbReference>
<protein>
    <recommendedName>
        <fullName evidence="5">Bifunctional protein PutA</fullName>
    </recommendedName>
    <domain>
        <recommendedName>
            <fullName evidence="5">Proline dehydrogenase</fullName>
            <ecNumber evidence="5">1.5.5.2</ecNumber>
        </recommendedName>
        <alternativeName>
            <fullName evidence="5">Proline oxidase</fullName>
        </alternativeName>
    </domain>
    <domain>
        <recommendedName>
            <fullName evidence="5">Delta-1-pyrroline-5-carboxylate dehydrogenase</fullName>
            <shortName evidence="5">P5C dehydrogenase</shortName>
            <ecNumber evidence="5">1.2.1.88</ecNumber>
        </recommendedName>
        <alternativeName>
            <fullName evidence="5">L-glutamate gamma-semialdehyde dehydrogenase</fullName>
        </alternativeName>
    </domain>
</protein>
<feature type="compositionally biased region" description="Polar residues" evidence="6">
    <location>
        <begin position="967"/>
        <end position="977"/>
    </location>
</feature>
<dbReference type="InterPro" id="IPR050485">
    <property type="entry name" value="Proline_metab_enzyme"/>
</dbReference>
<dbReference type="PIRSF" id="PIRSF000197">
    <property type="entry name" value="Bifunct_PutA"/>
    <property type="match status" value="1"/>
</dbReference>
<comment type="similarity">
    <text evidence="5">In the C-terminal section; belongs to the aldehyde dehydrogenase family.</text>
</comment>
<dbReference type="EC" id="1.5.5.2" evidence="5"/>
<dbReference type="Pfam" id="PF00171">
    <property type="entry name" value="Aldedh"/>
    <property type="match status" value="1"/>
</dbReference>
<feature type="domain" description="Proline dehydrogenase PutA" evidence="9">
    <location>
        <begin position="74"/>
        <end position="175"/>
    </location>
</feature>
<dbReference type="GO" id="GO:0003842">
    <property type="term" value="F:L-glutamate gamma-semialdehyde dehydrogenase activity"/>
    <property type="evidence" value="ECO:0007669"/>
    <property type="project" value="UniProtKB-EC"/>
</dbReference>
<comment type="similarity">
    <text evidence="5">In the N-terminal section; belongs to the proline dehydrogenase family.</text>
</comment>
<dbReference type="InterPro" id="IPR005933">
    <property type="entry name" value="PutA_C"/>
</dbReference>
<gene>
    <name evidence="10" type="ORF">KDX31_11615</name>
</gene>
<comment type="cofactor">
    <cofactor evidence="5">
        <name>FAD</name>
        <dbReference type="ChEBI" id="CHEBI:57692"/>
    </cofactor>
</comment>
<dbReference type="InterPro" id="IPR016162">
    <property type="entry name" value="Ald_DH_N"/>
</dbReference>
<keyword evidence="5" id="KW-0804">Transcription</keyword>